<dbReference type="SUPFAM" id="SSF56601">
    <property type="entry name" value="beta-lactamase/transpeptidase-like"/>
    <property type="match status" value="1"/>
</dbReference>
<sequence>MTYILHGKTGWYDGSKPGVGWWVAWIERDGNLTAMALNIDMSTMADAPKRLRIARAVLRDLKLLGS</sequence>
<dbReference type="Proteomes" id="UP000414233">
    <property type="component" value="Unassembled WGS sequence"/>
</dbReference>
<evidence type="ECO:0000259" key="1">
    <source>
        <dbReference type="Pfam" id="PF00905"/>
    </source>
</evidence>
<dbReference type="GO" id="GO:0008658">
    <property type="term" value="F:penicillin binding"/>
    <property type="evidence" value="ECO:0007669"/>
    <property type="project" value="InterPro"/>
</dbReference>
<dbReference type="GO" id="GO:0008800">
    <property type="term" value="F:beta-lactamase activity"/>
    <property type="evidence" value="ECO:0007669"/>
    <property type="project" value="UniProtKB-EC"/>
</dbReference>
<dbReference type="AlphaFoldDB" id="A0A5E4SXN9"/>
<evidence type="ECO:0000313" key="2">
    <source>
        <dbReference type="EMBL" id="VVD79004.1"/>
    </source>
</evidence>
<gene>
    <name evidence="2" type="primary">bla_1</name>
    <name evidence="2" type="ORF">PTE30175_00960</name>
</gene>
<keyword evidence="2" id="KW-0378">Hydrolase</keyword>
<dbReference type="EC" id="3.5.2.6" evidence="2"/>
<dbReference type="Pfam" id="PF00905">
    <property type="entry name" value="Transpeptidase"/>
    <property type="match status" value="1"/>
</dbReference>
<dbReference type="EMBL" id="CABPRZ010000003">
    <property type="protein sequence ID" value="VVD79004.1"/>
    <property type="molecule type" value="Genomic_DNA"/>
</dbReference>
<reference evidence="2 3" key="1">
    <citation type="submission" date="2019-08" db="EMBL/GenBank/DDBJ databases">
        <authorList>
            <person name="Peeters C."/>
        </authorList>
    </citation>
    <scope>NUCLEOTIDE SEQUENCE [LARGE SCALE GENOMIC DNA]</scope>
    <source>
        <strain evidence="2 3">LMG 30175</strain>
    </source>
</reference>
<proteinExistence type="predicted"/>
<organism evidence="2 3">
    <name type="scientific">Pandoraea terrae</name>
    <dbReference type="NCBI Taxonomy" id="1537710"/>
    <lineage>
        <taxon>Bacteria</taxon>
        <taxon>Pseudomonadati</taxon>
        <taxon>Pseudomonadota</taxon>
        <taxon>Betaproteobacteria</taxon>
        <taxon>Burkholderiales</taxon>
        <taxon>Burkholderiaceae</taxon>
        <taxon>Pandoraea</taxon>
    </lineage>
</organism>
<dbReference type="OrthoDB" id="9762883at2"/>
<name>A0A5E4SXN9_9BURK</name>
<keyword evidence="3" id="KW-1185">Reference proteome</keyword>
<feature type="domain" description="Penicillin-binding protein transpeptidase" evidence="1">
    <location>
        <begin position="3"/>
        <end position="58"/>
    </location>
</feature>
<dbReference type="Gene3D" id="3.40.710.10">
    <property type="entry name" value="DD-peptidase/beta-lactamase superfamily"/>
    <property type="match status" value="1"/>
</dbReference>
<dbReference type="InterPro" id="IPR012338">
    <property type="entry name" value="Beta-lactam/transpept-like"/>
</dbReference>
<dbReference type="InterPro" id="IPR001460">
    <property type="entry name" value="PCN-bd_Tpept"/>
</dbReference>
<protein>
    <submittedName>
        <fullName evidence="2">Beta-lactamase OXA-10</fullName>
        <ecNumber evidence="2">3.5.2.6</ecNumber>
    </submittedName>
</protein>
<evidence type="ECO:0000313" key="3">
    <source>
        <dbReference type="Proteomes" id="UP000414233"/>
    </source>
</evidence>
<accession>A0A5E4SXN9</accession>